<keyword evidence="2" id="KW-1185">Reference proteome</keyword>
<evidence type="ECO:0000313" key="2">
    <source>
        <dbReference type="Proteomes" id="UP001062846"/>
    </source>
</evidence>
<name>A0ACC0Q2L8_RHOML</name>
<reference evidence="1" key="1">
    <citation type="submission" date="2022-02" db="EMBL/GenBank/DDBJ databases">
        <title>Plant Genome Project.</title>
        <authorList>
            <person name="Zhang R.-G."/>
        </authorList>
    </citation>
    <scope>NUCLEOTIDE SEQUENCE</scope>
    <source>
        <strain evidence="1">AT1</strain>
    </source>
</reference>
<accession>A0ACC0Q2L8</accession>
<dbReference type="Proteomes" id="UP001062846">
    <property type="component" value="Chromosome 1"/>
</dbReference>
<evidence type="ECO:0000313" key="1">
    <source>
        <dbReference type="EMBL" id="KAI8572268.1"/>
    </source>
</evidence>
<comment type="caution">
    <text evidence="1">The sequence shown here is derived from an EMBL/GenBank/DDBJ whole genome shotgun (WGS) entry which is preliminary data.</text>
</comment>
<gene>
    <name evidence="1" type="ORF">RHMOL_Rhmol01G0184900</name>
</gene>
<organism evidence="1 2">
    <name type="scientific">Rhododendron molle</name>
    <name type="common">Chinese azalea</name>
    <name type="synonym">Azalea mollis</name>
    <dbReference type="NCBI Taxonomy" id="49168"/>
    <lineage>
        <taxon>Eukaryota</taxon>
        <taxon>Viridiplantae</taxon>
        <taxon>Streptophyta</taxon>
        <taxon>Embryophyta</taxon>
        <taxon>Tracheophyta</taxon>
        <taxon>Spermatophyta</taxon>
        <taxon>Magnoliopsida</taxon>
        <taxon>eudicotyledons</taxon>
        <taxon>Gunneridae</taxon>
        <taxon>Pentapetalae</taxon>
        <taxon>asterids</taxon>
        <taxon>Ericales</taxon>
        <taxon>Ericaceae</taxon>
        <taxon>Ericoideae</taxon>
        <taxon>Rhodoreae</taxon>
        <taxon>Rhododendron</taxon>
    </lineage>
</organism>
<protein>
    <submittedName>
        <fullName evidence="1">Uncharacterized protein</fullName>
    </submittedName>
</protein>
<proteinExistence type="predicted"/>
<dbReference type="EMBL" id="CM046388">
    <property type="protein sequence ID" value="KAI8572268.1"/>
    <property type="molecule type" value="Genomic_DNA"/>
</dbReference>
<sequence>MDVKQAGPSLDSLISSFNTRIAELQELVIARNMYPASSVPDLSAVDATLKAMELQVQHIKDRLREETQAIPKAKKLIEASLLQQKKLQSISVHVPYHLPERLAVINREPSRWLFFWFINVVYSIPDILFLLFVISPLFVDFHGFSLLPDTSKPDYGLQSLNLEDEPALLPKEKKGRASAPLWYITSDELDSLSSYMRGRLTLDKVNAVINEMSTYAEANAQLITAPRKKLSENMLDKALELREIGSTEAVKGKHFFLETDIKGPSLKLDNTGKAILTVSVVSICQIPSMPLCLLKCPSSPWSDKGDSDWASPCLYSVEAPMNQPCFRKFYSRICSVLSFQFFPSKTASYEA</sequence>